<dbReference type="GO" id="GO:0005525">
    <property type="term" value="F:GTP binding"/>
    <property type="evidence" value="ECO:0007669"/>
    <property type="project" value="InterPro"/>
</dbReference>
<comment type="caution">
    <text evidence="3">The sequence shown here is derived from an EMBL/GenBank/DDBJ whole genome shotgun (WGS) entry which is preliminary data.</text>
</comment>
<name>A0A8H6Z5I5_9AGAR</name>
<evidence type="ECO:0000256" key="1">
    <source>
        <dbReference type="SAM" id="Coils"/>
    </source>
</evidence>
<feature type="coiled-coil region" evidence="1">
    <location>
        <begin position="240"/>
        <end position="367"/>
    </location>
</feature>
<dbReference type="AlphaFoldDB" id="A0A8H6Z5I5"/>
<dbReference type="Pfam" id="PF01926">
    <property type="entry name" value="MMR_HSR1"/>
    <property type="match status" value="1"/>
</dbReference>
<dbReference type="EMBL" id="JACAZI010000002">
    <property type="protein sequence ID" value="KAF7369650.1"/>
    <property type="molecule type" value="Genomic_DNA"/>
</dbReference>
<dbReference type="InterPro" id="IPR006073">
    <property type="entry name" value="GTP-bd"/>
</dbReference>
<evidence type="ECO:0000259" key="2">
    <source>
        <dbReference type="Pfam" id="PF01926"/>
    </source>
</evidence>
<dbReference type="Gene3D" id="3.40.50.300">
    <property type="entry name" value="P-loop containing nucleotide triphosphate hydrolases"/>
    <property type="match status" value="1"/>
</dbReference>
<evidence type="ECO:0000313" key="3">
    <source>
        <dbReference type="EMBL" id="KAF7369650.1"/>
    </source>
</evidence>
<dbReference type="OrthoDB" id="8954335at2759"/>
<proteinExistence type="predicted"/>
<accession>A0A8H6Z5I5</accession>
<gene>
    <name evidence="3" type="ORF">MVEN_00296000</name>
</gene>
<dbReference type="Proteomes" id="UP000620124">
    <property type="component" value="Unassembled WGS sequence"/>
</dbReference>
<keyword evidence="4" id="KW-1185">Reference proteome</keyword>
<reference evidence="3" key="1">
    <citation type="submission" date="2020-05" db="EMBL/GenBank/DDBJ databases">
        <title>Mycena genomes resolve the evolution of fungal bioluminescence.</title>
        <authorList>
            <person name="Tsai I.J."/>
        </authorList>
    </citation>
    <scope>NUCLEOTIDE SEQUENCE</scope>
    <source>
        <strain evidence="3">CCC161011</strain>
    </source>
</reference>
<sequence length="394" mass="44923">MSASPDSKTGYNSISRFPDVTGDSSEDEIVIAVMGSTGTGKSSLIQLITCDESIDIGESLESETFEVKDFWFVDHTGRKVRLVDTPGFDDSRPGFTDTDILKGIVNFLLKEYDEKRKLNGLIYLQRISDPRFGGQSARNLRMFRELCGTDSYRNVVVLTTFWDEVNETKGATREAQLKSKFFKTLVDGGARLMRHDRTIESARAVLKHVHTLVPTNVGIVNEIRVEGKKLEDTAAGSVRREEVDRIIAKHKEEVAELQAQMSAAQKSNLQAIQGLQDERAEMQKQLARFEREAGELKKGLDDEKQSRERMQVEAAKEKENYAVWREKQEREWTSRFDSQTKAYDKSVQELKAQHEERTKEAERVQAAEWRANKAELLLEIERNRDHDSGPCIIM</sequence>
<dbReference type="InterPro" id="IPR027417">
    <property type="entry name" value="P-loop_NTPase"/>
</dbReference>
<organism evidence="3 4">
    <name type="scientific">Mycena venus</name>
    <dbReference type="NCBI Taxonomy" id="2733690"/>
    <lineage>
        <taxon>Eukaryota</taxon>
        <taxon>Fungi</taxon>
        <taxon>Dikarya</taxon>
        <taxon>Basidiomycota</taxon>
        <taxon>Agaricomycotina</taxon>
        <taxon>Agaricomycetes</taxon>
        <taxon>Agaricomycetidae</taxon>
        <taxon>Agaricales</taxon>
        <taxon>Marasmiineae</taxon>
        <taxon>Mycenaceae</taxon>
        <taxon>Mycena</taxon>
    </lineage>
</organism>
<feature type="domain" description="G" evidence="2">
    <location>
        <begin position="31"/>
        <end position="89"/>
    </location>
</feature>
<keyword evidence="1" id="KW-0175">Coiled coil</keyword>
<dbReference type="SUPFAM" id="SSF52540">
    <property type="entry name" value="P-loop containing nucleoside triphosphate hydrolases"/>
    <property type="match status" value="1"/>
</dbReference>
<protein>
    <recommendedName>
        <fullName evidence="2">G domain-containing protein</fullName>
    </recommendedName>
</protein>
<evidence type="ECO:0000313" key="4">
    <source>
        <dbReference type="Proteomes" id="UP000620124"/>
    </source>
</evidence>